<sequence length="106" mass="12278">MKFKRVRRKGNNNERLCLGCRQLRLKRNLIRIATFRDGRVIIDEAKKLGGRGAYICPIADCLIAATKRKGWSYGLKRPIDPLTLNELLSNLKRHALWMSGDLSRLW</sequence>
<gene>
    <name evidence="2" type="ORF">M2350_003069</name>
</gene>
<keyword evidence="3" id="KW-1185">Reference proteome</keyword>
<evidence type="ECO:0000259" key="1">
    <source>
        <dbReference type="Pfam" id="PF04296"/>
    </source>
</evidence>
<feature type="domain" description="YlxR" evidence="1">
    <location>
        <begin position="15"/>
        <end position="86"/>
    </location>
</feature>
<comment type="caution">
    <text evidence="2">The sequence shown here is derived from an EMBL/GenBank/DDBJ whole genome shotgun (WGS) entry which is preliminary data.</text>
</comment>
<accession>A0ABT2ESJ8</accession>
<name>A0ABT2ESJ8_9BACT</name>
<dbReference type="EMBL" id="JANUCP010000006">
    <property type="protein sequence ID" value="MCS3920634.1"/>
    <property type="molecule type" value="Genomic_DNA"/>
</dbReference>
<evidence type="ECO:0000313" key="2">
    <source>
        <dbReference type="EMBL" id="MCS3920634.1"/>
    </source>
</evidence>
<dbReference type="Pfam" id="PF04296">
    <property type="entry name" value="YlxR"/>
    <property type="match status" value="1"/>
</dbReference>
<dbReference type="PANTHER" id="PTHR34215">
    <property type="entry name" value="BLL0784 PROTEIN"/>
    <property type="match status" value="1"/>
</dbReference>
<dbReference type="InterPro" id="IPR035931">
    <property type="entry name" value="YlxR-like_sf"/>
</dbReference>
<proteinExistence type="predicted"/>
<evidence type="ECO:0000313" key="3">
    <source>
        <dbReference type="Proteomes" id="UP001204798"/>
    </source>
</evidence>
<dbReference type="SUPFAM" id="SSF64376">
    <property type="entry name" value="YlxR-like"/>
    <property type="match status" value="1"/>
</dbReference>
<dbReference type="Gene3D" id="3.30.1230.10">
    <property type="entry name" value="YlxR-like"/>
    <property type="match status" value="1"/>
</dbReference>
<dbReference type="InterPro" id="IPR007393">
    <property type="entry name" value="YlxR_dom"/>
</dbReference>
<protein>
    <submittedName>
        <fullName evidence="2">RNA-binding protein YlxR (DUF448 family)</fullName>
    </submittedName>
</protein>
<dbReference type="Proteomes" id="UP001204798">
    <property type="component" value="Unassembled WGS sequence"/>
</dbReference>
<organism evidence="2 3">
    <name type="scientific">Candidatus Fervidibacter sacchari</name>
    <dbReference type="NCBI Taxonomy" id="1448929"/>
    <lineage>
        <taxon>Bacteria</taxon>
        <taxon>Candidatus Fervidibacterota</taxon>
        <taxon>Candidatus Fervidibacter</taxon>
    </lineage>
</organism>
<dbReference type="PANTHER" id="PTHR34215:SF1">
    <property type="entry name" value="YLXR DOMAIN-CONTAINING PROTEIN"/>
    <property type="match status" value="1"/>
</dbReference>
<dbReference type="InterPro" id="IPR037465">
    <property type="entry name" value="YlxR"/>
</dbReference>
<reference evidence="2 3" key="1">
    <citation type="submission" date="2022-08" db="EMBL/GenBank/DDBJ databases">
        <title>Bacterial and archaeal communities from various locations to study Microbial Dark Matter (Phase II).</title>
        <authorList>
            <person name="Stepanauskas R."/>
        </authorList>
    </citation>
    <scope>NUCLEOTIDE SEQUENCE [LARGE SCALE GENOMIC DNA]</scope>
    <source>
        <strain evidence="2 3">PD1</strain>
    </source>
</reference>